<evidence type="ECO:0000313" key="3">
    <source>
        <dbReference type="Proteomes" id="UP001589575"/>
    </source>
</evidence>
<gene>
    <name evidence="2" type="ORF">ACFFX0_21865</name>
</gene>
<evidence type="ECO:0000256" key="1">
    <source>
        <dbReference type="SAM" id="MobiDB-lite"/>
    </source>
</evidence>
<reference evidence="2 3" key="1">
    <citation type="submission" date="2024-09" db="EMBL/GenBank/DDBJ databases">
        <authorList>
            <person name="Sun Q."/>
            <person name="Mori K."/>
        </authorList>
    </citation>
    <scope>NUCLEOTIDE SEQUENCE [LARGE SCALE GENOMIC DNA]</scope>
    <source>
        <strain evidence="2 3">CCM 7609</strain>
    </source>
</reference>
<protein>
    <submittedName>
        <fullName evidence="2">Uncharacterized protein</fullName>
    </submittedName>
</protein>
<sequence length="49" mass="5230">MVQLPPRCSVRRHAATGFPPHGRIHRDQGHNPSPQGPAGPPSSTAWKPG</sequence>
<keyword evidence="3" id="KW-1185">Reference proteome</keyword>
<accession>A0ABV5G469</accession>
<organism evidence="2 3">
    <name type="scientific">Citricoccus parietis</name>
    <dbReference type="NCBI Taxonomy" id="592307"/>
    <lineage>
        <taxon>Bacteria</taxon>
        <taxon>Bacillati</taxon>
        <taxon>Actinomycetota</taxon>
        <taxon>Actinomycetes</taxon>
        <taxon>Micrococcales</taxon>
        <taxon>Micrococcaceae</taxon>
        <taxon>Citricoccus</taxon>
    </lineage>
</organism>
<comment type="caution">
    <text evidence="2">The sequence shown here is derived from an EMBL/GenBank/DDBJ whole genome shotgun (WGS) entry which is preliminary data.</text>
</comment>
<dbReference type="EMBL" id="JBHMFI010000001">
    <property type="protein sequence ID" value="MFB9073704.1"/>
    <property type="molecule type" value="Genomic_DNA"/>
</dbReference>
<dbReference type="Proteomes" id="UP001589575">
    <property type="component" value="Unassembled WGS sequence"/>
</dbReference>
<proteinExistence type="predicted"/>
<evidence type="ECO:0000313" key="2">
    <source>
        <dbReference type="EMBL" id="MFB9073704.1"/>
    </source>
</evidence>
<feature type="region of interest" description="Disordered" evidence="1">
    <location>
        <begin position="1"/>
        <end position="49"/>
    </location>
</feature>
<name>A0ABV5G469_9MICC</name>